<dbReference type="STRING" id="370764.SAMN04489810_2363"/>
<dbReference type="RefSeq" id="WP_091490316.1">
    <property type="nucleotide sequence ID" value="NZ_LT629692.1"/>
</dbReference>
<evidence type="ECO:0000313" key="2">
    <source>
        <dbReference type="Proteomes" id="UP000199009"/>
    </source>
</evidence>
<dbReference type="EMBL" id="LT629692">
    <property type="protein sequence ID" value="SDH19958.1"/>
    <property type="molecule type" value="Genomic_DNA"/>
</dbReference>
<sequence>MTTLTAPVASTTTSFERALLRTAATLDAYVTMRLTRRAGAEHRLASIAQHDAVASRAAAQARGAIGILPR</sequence>
<organism evidence="1 2">
    <name type="scientific">Microbacterium pygmaeum</name>
    <dbReference type="NCBI Taxonomy" id="370764"/>
    <lineage>
        <taxon>Bacteria</taxon>
        <taxon>Bacillati</taxon>
        <taxon>Actinomycetota</taxon>
        <taxon>Actinomycetes</taxon>
        <taxon>Micrococcales</taxon>
        <taxon>Microbacteriaceae</taxon>
        <taxon>Microbacterium</taxon>
    </lineage>
</organism>
<keyword evidence="2" id="KW-1185">Reference proteome</keyword>
<proteinExistence type="predicted"/>
<evidence type="ECO:0000313" key="1">
    <source>
        <dbReference type="EMBL" id="SDH19958.1"/>
    </source>
</evidence>
<accession>A0A1G8AG98</accession>
<dbReference type="Proteomes" id="UP000199009">
    <property type="component" value="Chromosome I"/>
</dbReference>
<reference evidence="1 2" key="1">
    <citation type="submission" date="2016-10" db="EMBL/GenBank/DDBJ databases">
        <authorList>
            <person name="de Groot N.N."/>
        </authorList>
    </citation>
    <scope>NUCLEOTIDE SEQUENCE [LARGE SCALE GENOMIC DNA]</scope>
    <source>
        <strain evidence="1 2">DSM 23142</strain>
    </source>
</reference>
<dbReference type="AlphaFoldDB" id="A0A1G8AG98"/>
<name>A0A1G8AG98_9MICO</name>
<protein>
    <submittedName>
        <fullName evidence="1">Uncharacterized protein</fullName>
    </submittedName>
</protein>
<gene>
    <name evidence="1" type="ORF">SAMN04489810_2363</name>
</gene>